<dbReference type="GO" id="GO:0003677">
    <property type="term" value="F:DNA binding"/>
    <property type="evidence" value="ECO:0007669"/>
    <property type="project" value="InterPro"/>
</dbReference>
<sequence>MAFMRAPYTDIEQIYHAHQPWLKSWLARKLGDVHGAADVVQDVFMRLLTRIEPAPLLEPRAMLTTIAQRVLASRWRREQLERAYLDSLAQHEQAYAMSAEAQAIVIETLMEVDQLLAGLPRAVREAFLLSQLEGLRQAEIAEKMGISVTTVKRYLARAALQCYFPEGVQAICGQGG</sequence>
<dbReference type="Pfam" id="PF08281">
    <property type="entry name" value="Sigma70_r4_2"/>
    <property type="match status" value="1"/>
</dbReference>
<dbReference type="Proteomes" id="UP000078084">
    <property type="component" value="Unassembled WGS sequence"/>
</dbReference>
<protein>
    <submittedName>
        <fullName evidence="7">RNA polymerase sigma factor</fullName>
    </submittedName>
</protein>
<keyword evidence="4" id="KW-0804">Transcription</keyword>
<dbReference type="InterPro" id="IPR013324">
    <property type="entry name" value="RNA_pol_sigma_r3/r4-like"/>
</dbReference>
<evidence type="ECO:0000313" key="7">
    <source>
        <dbReference type="EMBL" id="KKO73429.1"/>
    </source>
</evidence>
<comment type="caution">
    <text evidence="7">The sequence shown here is derived from an EMBL/GenBank/DDBJ whole genome shotgun (WGS) entry which is preliminary data.</text>
</comment>
<evidence type="ECO:0000256" key="1">
    <source>
        <dbReference type="ARBA" id="ARBA00010641"/>
    </source>
</evidence>
<dbReference type="InterPro" id="IPR013325">
    <property type="entry name" value="RNA_pol_sigma_r2"/>
</dbReference>
<dbReference type="EMBL" id="LBNE01000001">
    <property type="protein sequence ID" value="KKO73429.1"/>
    <property type="molecule type" value="Genomic_DNA"/>
</dbReference>
<dbReference type="InterPro" id="IPR007627">
    <property type="entry name" value="RNA_pol_sigma70_r2"/>
</dbReference>
<evidence type="ECO:0000313" key="8">
    <source>
        <dbReference type="Proteomes" id="UP000078084"/>
    </source>
</evidence>
<proteinExistence type="inferred from homology"/>
<gene>
    <name evidence="7" type="ORF">AAV32_01140</name>
</gene>
<dbReference type="InterPro" id="IPR014284">
    <property type="entry name" value="RNA_pol_sigma-70_dom"/>
</dbReference>
<evidence type="ECO:0000256" key="4">
    <source>
        <dbReference type="ARBA" id="ARBA00023163"/>
    </source>
</evidence>
<dbReference type="InterPro" id="IPR036388">
    <property type="entry name" value="WH-like_DNA-bd_sf"/>
</dbReference>
<comment type="similarity">
    <text evidence="1">Belongs to the sigma-70 factor family. ECF subfamily.</text>
</comment>
<dbReference type="InterPro" id="IPR013249">
    <property type="entry name" value="RNA_pol_sigma70_r4_t2"/>
</dbReference>
<dbReference type="STRING" id="206506.AAV32_01140"/>
<dbReference type="Pfam" id="PF04542">
    <property type="entry name" value="Sigma70_r2"/>
    <property type="match status" value="1"/>
</dbReference>
<dbReference type="NCBIfam" id="NF009180">
    <property type="entry name" value="PRK12528.1"/>
    <property type="match status" value="1"/>
</dbReference>
<evidence type="ECO:0000259" key="5">
    <source>
        <dbReference type="Pfam" id="PF04542"/>
    </source>
</evidence>
<organism evidence="7 8">
    <name type="scientific">Kerstersia gyiorum</name>
    <dbReference type="NCBI Taxonomy" id="206506"/>
    <lineage>
        <taxon>Bacteria</taxon>
        <taxon>Pseudomonadati</taxon>
        <taxon>Pseudomonadota</taxon>
        <taxon>Betaproteobacteria</taxon>
        <taxon>Burkholderiales</taxon>
        <taxon>Alcaligenaceae</taxon>
        <taxon>Kerstersia</taxon>
    </lineage>
</organism>
<dbReference type="PANTHER" id="PTHR43133:SF63">
    <property type="entry name" value="RNA POLYMERASE SIGMA FACTOR FECI-RELATED"/>
    <property type="match status" value="1"/>
</dbReference>
<name>A0A171KX12_9BURK</name>
<keyword evidence="3" id="KW-0731">Sigma factor</keyword>
<dbReference type="GO" id="GO:0016987">
    <property type="term" value="F:sigma factor activity"/>
    <property type="evidence" value="ECO:0007669"/>
    <property type="project" value="UniProtKB-KW"/>
</dbReference>
<dbReference type="SUPFAM" id="SSF88946">
    <property type="entry name" value="Sigma2 domain of RNA polymerase sigma factors"/>
    <property type="match status" value="1"/>
</dbReference>
<dbReference type="Gene3D" id="1.10.10.10">
    <property type="entry name" value="Winged helix-like DNA-binding domain superfamily/Winged helix DNA-binding domain"/>
    <property type="match status" value="1"/>
</dbReference>
<evidence type="ECO:0000256" key="3">
    <source>
        <dbReference type="ARBA" id="ARBA00023082"/>
    </source>
</evidence>
<dbReference type="SUPFAM" id="SSF88659">
    <property type="entry name" value="Sigma3 and sigma4 domains of RNA polymerase sigma factors"/>
    <property type="match status" value="1"/>
</dbReference>
<dbReference type="Gene3D" id="1.10.1740.10">
    <property type="match status" value="1"/>
</dbReference>
<reference evidence="7 8" key="1">
    <citation type="submission" date="2015-04" db="EMBL/GenBank/DDBJ databases">
        <title>Genome sequence of Kerstersia gyiorum CG1.</title>
        <authorList>
            <person name="Greninger A.L."/>
            <person name="Kozyreva V."/>
            <person name="Chaturvedi V."/>
        </authorList>
    </citation>
    <scope>NUCLEOTIDE SEQUENCE [LARGE SCALE GENOMIC DNA]</scope>
    <source>
        <strain evidence="7 8">CG1</strain>
    </source>
</reference>
<dbReference type="PATRIC" id="fig|206506.3.peg.265"/>
<dbReference type="NCBIfam" id="TIGR02937">
    <property type="entry name" value="sigma70-ECF"/>
    <property type="match status" value="1"/>
</dbReference>
<keyword evidence="2" id="KW-0805">Transcription regulation</keyword>
<feature type="domain" description="RNA polymerase sigma-70 region 2" evidence="5">
    <location>
        <begin position="14"/>
        <end position="79"/>
    </location>
</feature>
<dbReference type="GO" id="GO:0006352">
    <property type="term" value="P:DNA-templated transcription initiation"/>
    <property type="evidence" value="ECO:0007669"/>
    <property type="project" value="InterPro"/>
</dbReference>
<feature type="domain" description="RNA polymerase sigma factor 70 region 4 type 2" evidence="6">
    <location>
        <begin position="110"/>
        <end position="162"/>
    </location>
</feature>
<accession>A0A171KX12</accession>
<evidence type="ECO:0000256" key="2">
    <source>
        <dbReference type="ARBA" id="ARBA00023015"/>
    </source>
</evidence>
<keyword evidence="8" id="KW-1185">Reference proteome</keyword>
<dbReference type="CDD" id="cd06171">
    <property type="entry name" value="Sigma70_r4"/>
    <property type="match status" value="1"/>
</dbReference>
<dbReference type="PANTHER" id="PTHR43133">
    <property type="entry name" value="RNA POLYMERASE ECF-TYPE SIGMA FACTO"/>
    <property type="match status" value="1"/>
</dbReference>
<dbReference type="InterPro" id="IPR039425">
    <property type="entry name" value="RNA_pol_sigma-70-like"/>
</dbReference>
<dbReference type="AlphaFoldDB" id="A0A171KX12"/>
<evidence type="ECO:0000259" key="6">
    <source>
        <dbReference type="Pfam" id="PF08281"/>
    </source>
</evidence>